<organism evidence="1 2">
    <name type="scientific">candidate division MSBL1 archaeon SCGC-AAA259B11</name>
    <dbReference type="NCBI Taxonomy" id="1698260"/>
    <lineage>
        <taxon>Archaea</taxon>
        <taxon>Methanobacteriati</taxon>
        <taxon>Methanobacteriota</taxon>
        <taxon>candidate division MSBL1</taxon>
    </lineage>
</organism>
<dbReference type="AlphaFoldDB" id="A0A133U4J1"/>
<comment type="caution">
    <text evidence="1">The sequence shown here is derived from an EMBL/GenBank/DDBJ whole genome shotgun (WGS) entry which is preliminary data.</text>
</comment>
<proteinExistence type="predicted"/>
<dbReference type="Proteomes" id="UP000070184">
    <property type="component" value="Unassembled WGS sequence"/>
</dbReference>
<evidence type="ECO:0000313" key="1">
    <source>
        <dbReference type="EMBL" id="KXA89111.1"/>
    </source>
</evidence>
<name>A0A133U4J1_9EURY</name>
<sequence length="109" mass="12355">MNPEEFSSLIIDICAEKDVVEDFDLEIHENVVVRAEISLSKGFVNVYRNFVTDKIAFAWIVDEKRIYGADNTGGWHVHPLENPSGHVGSEPISLKKFVNEVRGQILSRK</sequence>
<protein>
    <submittedName>
        <fullName evidence="1">Uncharacterized protein</fullName>
    </submittedName>
</protein>
<evidence type="ECO:0000313" key="2">
    <source>
        <dbReference type="Proteomes" id="UP000070184"/>
    </source>
</evidence>
<accession>A0A133U4J1</accession>
<gene>
    <name evidence="1" type="ORF">AKJ61_03505</name>
</gene>
<dbReference type="EMBL" id="LHXK01000054">
    <property type="protein sequence ID" value="KXA89111.1"/>
    <property type="molecule type" value="Genomic_DNA"/>
</dbReference>
<reference evidence="1 2" key="1">
    <citation type="journal article" date="2016" name="Sci. Rep.">
        <title>Metabolic traits of an uncultured archaeal lineage -MSBL1- from brine pools of the Red Sea.</title>
        <authorList>
            <person name="Mwirichia R."/>
            <person name="Alam I."/>
            <person name="Rashid M."/>
            <person name="Vinu M."/>
            <person name="Ba-Alawi W."/>
            <person name="Anthony Kamau A."/>
            <person name="Kamanda Ngugi D."/>
            <person name="Goker M."/>
            <person name="Klenk H.P."/>
            <person name="Bajic V."/>
            <person name="Stingl U."/>
        </authorList>
    </citation>
    <scope>NUCLEOTIDE SEQUENCE [LARGE SCALE GENOMIC DNA]</scope>
    <source>
        <strain evidence="1">SCGC-AAA259B11</strain>
    </source>
</reference>
<keyword evidence="2" id="KW-1185">Reference proteome</keyword>